<dbReference type="InterPro" id="IPR043502">
    <property type="entry name" value="DNA/RNA_pol_sf"/>
</dbReference>
<evidence type="ECO:0000259" key="1">
    <source>
        <dbReference type="PROSITE" id="PS50878"/>
    </source>
</evidence>
<sequence length="877" mass="101149">NYSMVRKDREGRGGGVAIMIKNNIKFDVLEDVRDVEALWIKIQLNNRTVYIGGVYRAPNSPVEMMLKLRGYMDSHLRYGDNILLLGDLNLPGIDWSSYSHGTAEVASCDQLLELVFCYNLSQVVTDYTRVCSTTSTILDLVFVSESLKPSFSKCETEEGLSDHRLVLVSLNVTPEKSHNHSRKMFLDFRSADDVSVLDCLEQSFDDFMFLYQSNASPDTLWDYFSSMTLRCIERFIPKRPKKIRNKNPWITREIIHAKRQLKRKRASSHGTGVENKTCIQRLSRELRRLIRESKEKFYNITLKKFLSEAPKKFWRYVNPSAKSQQRDSDPKNEKESVENFSTFFSSVFTNDDGNLPSFSDSFNNPPINDLDISEQGVFNLLLNIDTKKSPGPDEIPNEFLKRYAEWVSKYLTIIFRLSMSSGSFPSAWKIAKIIPVHKSGSVNDVCNFRPISLTSTCSKLLEHIISKHLLAYLENYDILFKSQHGFRRGLSTTTQLIETVHDLSQRINCRGQTDIVFLDFAKAFDKVSHPKLLLKISAVFKNPAITKWFSSYLSSRKQYVKVGGSKSTMSLVVSGVPQGSVLGPLLFLIFINDLRNDISVPIRLFADDCVIYNKIETSDDQIELNCNLEKIKKWCNNWQMVLNPEKSVFMSITRKKNVLAYNYCIAGAELERVKEHKYLGLIFTPDLKWNTHIDNVCIKANKALWCLRRNLAMATPEIKILAYMTLVRPVIEYSKIVWDPYTVTNCNKLEKIQRLASRFIYNKYSHVHSPTKLCELANLPTFESRTKYERLKFLFQIIHNCVKIKKSEYFEICSTESSRHRHSMYIPNPSVKNDCFKYSFFPRAIKDWNMLPDSAVSSMSLNVFLERITDIVVCATN</sequence>
<proteinExistence type="evidence at transcript level"/>
<protein>
    <submittedName>
        <fullName evidence="2">Putative endonuclease/reverse transcriptase</fullName>
    </submittedName>
</protein>
<dbReference type="InterPro" id="IPR005135">
    <property type="entry name" value="Endo/exonuclease/phosphatase"/>
</dbReference>
<dbReference type="CDD" id="cd01650">
    <property type="entry name" value="RT_nLTR_like"/>
    <property type="match status" value="1"/>
</dbReference>
<dbReference type="EMBL" id="GEFM01005880">
    <property type="protein sequence ID" value="JAP69916.1"/>
    <property type="molecule type" value="mRNA"/>
</dbReference>
<keyword evidence="2" id="KW-0808">Transferase</keyword>
<keyword evidence="2" id="KW-0695">RNA-directed DNA polymerase</keyword>
<organism evidence="2">
    <name type="scientific">Ixodes ricinus</name>
    <name type="common">Common tick</name>
    <name type="synonym">Acarus ricinus</name>
    <dbReference type="NCBI Taxonomy" id="34613"/>
    <lineage>
        <taxon>Eukaryota</taxon>
        <taxon>Metazoa</taxon>
        <taxon>Ecdysozoa</taxon>
        <taxon>Arthropoda</taxon>
        <taxon>Chelicerata</taxon>
        <taxon>Arachnida</taxon>
        <taxon>Acari</taxon>
        <taxon>Parasitiformes</taxon>
        <taxon>Ixodida</taxon>
        <taxon>Ixodoidea</taxon>
        <taxon>Ixodidae</taxon>
        <taxon>Ixodinae</taxon>
        <taxon>Ixodes</taxon>
    </lineage>
</organism>
<dbReference type="GO" id="GO:0061343">
    <property type="term" value="P:cell adhesion involved in heart morphogenesis"/>
    <property type="evidence" value="ECO:0007669"/>
    <property type="project" value="TreeGrafter"/>
</dbReference>
<dbReference type="Pfam" id="PF00078">
    <property type="entry name" value="RVT_1"/>
    <property type="match status" value="1"/>
</dbReference>
<evidence type="ECO:0000313" key="2">
    <source>
        <dbReference type="EMBL" id="JAP69916.1"/>
    </source>
</evidence>
<reference evidence="2" key="1">
    <citation type="submission" date="2016-02" db="EMBL/GenBank/DDBJ databases">
        <title>RNAseq analyses of the midgut from blood- or serum-fed Ixodes ricinus ticks.</title>
        <authorList>
            <person name="Perner J."/>
            <person name="Provaznik J."/>
            <person name="Schrenkova J."/>
            <person name="Urbanova V."/>
            <person name="Ribeiro J.M."/>
            <person name="Kopacek P."/>
        </authorList>
    </citation>
    <scope>NUCLEOTIDE SEQUENCE</scope>
    <source>
        <tissue evidence="2">Gut</tissue>
    </source>
</reference>
<dbReference type="InterPro" id="IPR036691">
    <property type="entry name" value="Endo/exonu/phosph_ase_sf"/>
</dbReference>
<dbReference type="GO" id="GO:0003964">
    <property type="term" value="F:RNA-directed DNA polymerase activity"/>
    <property type="evidence" value="ECO:0007669"/>
    <property type="project" value="UniProtKB-KW"/>
</dbReference>
<keyword evidence="2" id="KW-0548">Nucleotidyltransferase</keyword>
<dbReference type="InterPro" id="IPR000477">
    <property type="entry name" value="RT_dom"/>
</dbReference>
<dbReference type="PROSITE" id="PS50878">
    <property type="entry name" value="RT_POL"/>
    <property type="match status" value="1"/>
</dbReference>
<feature type="non-terminal residue" evidence="2">
    <location>
        <position position="1"/>
    </location>
</feature>
<dbReference type="GO" id="GO:0007508">
    <property type="term" value="P:larval heart development"/>
    <property type="evidence" value="ECO:0007669"/>
    <property type="project" value="TreeGrafter"/>
</dbReference>
<dbReference type="SUPFAM" id="SSF56672">
    <property type="entry name" value="DNA/RNA polymerases"/>
    <property type="match status" value="1"/>
</dbReference>
<dbReference type="GO" id="GO:0031012">
    <property type="term" value="C:extracellular matrix"/>
    <property type="evidence" value="ECO:0007669"/>
    <property type="project" value="TreeGrafter"/>
</dbReference>
<keyword evidence="2" id="KW-0255">Endonuclease</keyword>
<dbReference type="GO" id="GO:0004519">
    <property type="term" value="F:endonuclease activity"/>
    <property type="evidence" value="ECO:0007669"/>
    <property type="project" value="UniProtKB-KW"/>
</dbReference>
<dbReference type="AlphaFoldDB" id="A0A131XW64"/>
<name>A0A131XW64_IXORI</name>
<dbReference type="PANTHER" id="PTHR33395:SF22">
    <property type="entry name" value="REVERSE TRANSCRIPTASE DOMAIN-CONTAINING PROTEIN"/>
    <property type="match status" value="1"/>
</dbReference>
<dbReference type="SUPFAM" id="SSF56219">
    <property type="entry name" value="DNase I-like"/>
    <property type="match status" value="1"/>
</dbReference>
<keyword evidence="2" id="KW-0378">Hydrolase</keyword>
<dbReference type="Pfam" id="PF14529">
    <property type="entry name" value="Exo_endo_phos_2"/>
    <property type="match status" value="1"/>
</dbReference>
<dbReference type="Gene3D" id="3.60.10.10">
    <property type="entry name" value="Endonuclease/exonuclease/phosphatase"/>
    <property type="match status" value="1"/>
</dbReference>
<feature type="domain" description="Reverse transcriptase" evidence="1">
    <location>
        <begin position="417"/>
        <end position="683"/>
    </location>
</feature>
<keyword evidence="2" id="KW-0540">Nuclease</keyword>
<dbReference type="PANTHER" id="PTHR33395">
    <property type="entry name" value="TRANSCRIPTASE, PUTATIVE-RELATED-RELATED"/>
    <property type="match status" value="1"/>
</dbReference>
<accession>A0A131XW64</accession>